<evidence type="ECO:0000313" key="4">
    <source>
        <dbReference type="Proteomes" id="UP000750334"/>
    </source>
</evidence>
<keyword evidence="1" id="KW-1133">Transmembrane helix</keyword>
<feature type="transmembrane region" description="Helical" evidence="1">
    <location>
        <begin position="111"/>
        <end position="132"/>
    </location>
</feature>
<evidence type="ECO:0000256" key="2">
    <source>
        <dbReference type="SAM" id="SignalP"/>
    </source>
</evidence>
<sequence>MLFNSVRIFLVLSSIVRLIICATFKNATDDIKELDKHNNLPIFQYVNLSASSGWSSLVINSTNCQHCRKFTDNGWTTRKWVGFGLGVFGGIGLTLSAISNQCCNRNTLENCTWNCVAAYISVLALISGSILFTGRLNIVNQKKDENYISLQTIVDRFNANGMYIYDPVGNNYTETKLGSYTEDAWFQIRVPGHGLISNLFLSRSGSYVTAQGTSDHLEGECVNNRHYSNDHDLNMPSGAGNIKSHCSYNQSQLYLATPKYTNFIKSDIRDDQHISSPERYGLYNWITNDEDSENGWMDHDSNSLDNIKPKLTVSSECYDDHDEF</sequence>
<dbReference type="Proteomes" id="UP000750334">
    <property type="component" value="Unassembled WGS sequence"/>
</dbReference>
<feature type="transmembrane region" description="Helical" evidence="1">
    <location>
        <begin position="80"/>
        <end position="99"/>
    </location>
</feature>
<accession>A0A9P7BAS7</accession>
<dbReference type="AlphaFoldDB" id="A0A9P7BAS7"/>
<keyword evidence="2" id="KW-0732">Signal</keyword>
<feature type="signal peptide" evidence="2">
    <location>
        <begin position="1"/>
        <end position="21"/>
    </location>
</feature>
<keyword evidence="1" id="KW-0472">Membrane</keyword>
<evidence type="ECO:0000256" key="1">
    <source>
        <dbReference type="SAM" id="Phobius"/>
    </source>
</evidence>
<comment type="caution">
    <text evidence="3">The sequence shown here is derived from an EMBL/GenBank/DDBJ whole genome shotgun (WGS) entry which is preliminary data.</text>
</comment>
<dbReference type="EMBL" id="PUHR01000023">
    <property type="protein sequence ID" value="KAG0670449.1"/>
    <property type="molecule type" value="Genomic_DNA"/>
</dbReference>
<reference evidence="3 4" key="1">
    <citation type="submission" date="2020-11" db="EMBL/GenBank/DDBJ databases">
        <title>Kefir isolates.</title>
        <authorList>
            <person name="Marcisauskas S."/>
            <person name="Kim Y."/>
            <person name="Blasche S."/>
        </authorList>
    </citation>
    <scope>NUCLEOTIDE SEQUENCE [LARGE SCALE GENOMIC DNA]</scope>
    <source>
        <strain evidence="3 4">OG2</strain>
    </source>
</reference>
<gene>
    <name evidence="3" type="ORF">C6P45_002353</name>
</gene>
<feature type="chain" id="PRO_5040502991" description="Transmembrane protein" evidence="2">
    <location>
        <begin position="22"/>
        <end position="324"/>
    </location>
</feature>
<name>A0A9P7BAS7_MAUEX</name>
<keyword evidence="1" id="KW-0812">Transmembrane</keyword>
<keyword evidence="4" id="KW-1185">Reference proteome</keyword>
<protein>
    <recommendedName>
        <fullName evidence="5">Transmembrane protein</fullName>
    </recommendedName>
</protein>
<evidence type="ECO:0008006" key="5">
    <source>
        <dbReference type="Google" id="ProtNLM"/>
    </source>
</evidence>
<organism evidence="3 4">
    <name type="scientific">Maudiozyma exigua</name>
    <name type="common">Yeast</name>
    <name type="synonym">Kazachstania exigua</name>
    <dbReference type="NCBI Taxonomy" id="34358"/>
    <lineage>
        <taxon>Eukaryota</taxon>
        <taxon>Fungi</taxon>
        <taxon>Dikarya</taxon>
        <taxon>Ascomycota</taxon>
        <taxon>Saccharomycotina</taxon>
        <taxon>Saccharomycetes</taxon>
        <taxon>Saccharomycetales</taxon>
        <taxon>Saccharomycetaceae</taxon>
        <taxon>Maudiozyma</taxon>
    </lineage>
</organism>
<proteinExistence type="predicted"/>
<evidence type="ECO:0000313" key="3">
    <source>
        <dbReference type="EMBL" id="KAG0670449.1"/>
    </source>
</evidence>